<dbReference type="PANTHER" id="PTHR43840:SF15">
    <property type="entry name" value="MITOCHONDRIAL METAL TRANSPORTER 1-RELATED"/>
    <property type="match status" value="1"/>
</dbReference>
<feature type="transmembrane region" description="Helical" evidence="6">
    <location>
        <begin position="20"/>
        <end position="39"/>
    </location>
</feature>
<proteinExistence type="predicted"/>
<dbReference type="Gene3D" id="1.20.1510.10">
    <property type="entry name" value="Cation efflux protein transmembrane domain"/>
    <property type="match status" value="1"/>
</dbReference>
<accession>A0ABS9VPM3</accession>
<name>A0ABS9VPM3_9SPHN</name>
<keyword evidence="9" id="KW-1185">Reference proteome</keyword>
<dbReference type="InterPro" id="IPR058533">
    <property type="entry name" value="Cation_efflux_TM"/>
</dbReference>
<feature type="transmembrane region" description="Helical" evidence="6">
    <location>
        <begin position="124"/>
        <end position="149"/>
    </location>
</feature>
<dbReference type="InterPro" id="IPR027469">
    <property type="entry name" value="Cation_efflux_TMD_sf"/>
</dbReference>
<keyword evidence="2" id="KW-0813">Transport</keyword>
<evidence type="ECO:0000313" key="8">
    <source>
        <dbReference type="EMBL" id="MCH8616464.1"/>
    </source>
</evidence>
<dbReference type="RefSeq" id="WP_241447263.1">
    <property type="nucleotide sequence ID" value="NZ_JAKZHW010000001.1"/>
</dbReference>
<evidence type="ECO:0000256" key="1">
    <source>
        <dbReference type="ARBA" id="ARBA00004141"/>
    </source>
</evidence>
<evidence type="ECO:0000256" key="4">
    <source>
        <dbReference type="ARBA" id="ARBA00022989"/>
    </source>
</evidence>
<evidence type="ECO:0000256" key="2">
    <source>
        <dbReference type="ARBA" id="ARBA00022448"/>
    </source>
</evidence>
<dbReference type="EMBL" id="JAKZHW010000001">
    <property type="protein sequence ID" value="MCH8616464.1"/>
    <property type="molecule type" value="Genomic_DNA"/>
</dbReference>
<comment type="caution">
    <text evidence="8">The sequence shown here is derived from an EMBL/GenBank/DDBJ whole genome shotgun (WGS) entry which is preliminary data.</text>
</comment>
<evidence type="ECO:0000259" key="7">
    <source>
        <dbReference type="Pfam" id="PF01545"/>
    </source>
</evidence>
<feature type="transmembrane region" description="Helical" evidence="6">
    <location>
        <begin position="84"/>
        <end position="104"/>
    </location>
</feature>
<keyword evidence="4 6" id="KW-1133">Transmembrane helix</keyword>
<evidence type="ECO:0000256" key="5">
    <source>
        <dbReference type="ARBA" id="ARBA00023136"/>
    </source>
</evidence>
<sequence>MKSLPAHPEAEAELKKAHRLAWLTLLYNCTAIAMLFVVMGGSQALKTELTGELLSFIPPVLFLVGDRISRREPNERYPFGYERAVSAGYVGSAVALLGVGAYLLVDGAMKLVMQEHPTIGGFPIFGHVIWTGWLAYGVLLWSAIPAFFLGRAKRRAAETLHDKTLAADAEINTADWQSATAAMIGITGVGLGYWWTDSVAAVLISLEIIRSGWSELRTSLGDIADRRPLALTVEGRRTPARHARAIAAPAEMGERRGRPSSRTWP</sequence>
<feature type="domain" description="Cation efflux protein transmembrane" evidence="7">
    <location>
        <begin position="29"/>
        <end position="222"/>
    </location>
</feature>
<evidence type="ECO:0000313" key="9">
    <source>
        <dbReference type="Proteomes" id="UP001203058"/>
    </source>
</evidence>
<keyword evidence="3 6" id="KW-0812">Transmembrane</keyword>
<protein>
    <submittedName>
        <fullName evidence="8">Cation transporter</fullName>
    </submittedName>
</protein>
<reference evidence="8 9" key="1">
    <citation type="submission" date="2022-03" db="EMBL/GenBank/DDBJ databases">
        <authorList>
            <person name="Jo J.-H."/>
            <person name="Im W.-T."/>
        </authorList>
    </citation>
    <scope>NUCLEOTIDE SEQUENCE [LARGE SCALE GENOMIC DNA]</scope>
    <source>
        <strain evidence="8 9">SM33</strain>
    </source>
</reference>
<dbReference type="SUPFAM" id="SSF161111">
    <property type="entry name" value="Cation efflux protein transmembrane domain-like"/>
    <property type="match status" value="1"/>
</dbReference>
<organism evidence="8 9">
    <name type="scientific">Sphingomonas telluris</name>
    <dbReference type="NCBI Taxonomy" id="2907998"/>
    <lineage>
        <taxon>Bacteria</taxon>
        <taxon>Pseudomonadati</taxon>
        <taxon>Pseudomonadota</taxon>
        <taxon>Alphaproteobacteria</taxon>
        <taxon>Sphingomonadales</taxon>
        <taxon>Sphingomonadaceae</taxon>
        <taxon>Sphingomonas</taxon>
    </lineage>
</organism>
<dbReference type="InterPro" id="IPR050291">
    <property type="entry name" value="CDF_Transporter"/>
</dbReference>
<evidence type="ECO:0000256" key="3">
    <source>
        <dbReference type="ARBA" id="ARBA00022692"/>
    </source>
</evidence>
<dbReference type="PANTHER" id="PTHR43840">
    <property type="entry name" value="MITOCHONDRIAL METAL TRANSPORTER 1-RELATED"/>
    <property type="match status" value="1"/>
</dbReference>
<dbReference type="Pfam" id="PF01545">
    <property type="entry name" value="Cation_efflux"/>
    <property type="match status" value="1"/>
</dbReference>
<gene>
    <name evidence="8" type="ORF">LZ016_10175</name>
</gene>
<comment type="subcellular location">
    <subcellularLocation>
        <location evidence="1">Membrane</location>
        <topology evidence="1">Multi-pass membrane protein</topology>
    </subcellularLocation>
</comment>
<keyword evidence="5 6" id="KW-0472">Membrane</keyword>
<evidence type="ECO:0000256" key="6">
    <source>
        <dbReference type="SAM" id="Phobius"/>
    </source>
</evidence>
<dbReference type="Proteomes" id="UP001203058">
    <property type="component" value="Unassembled WGS sequence"/>
</dbReference>